<evidence type="ECO:0000259" key="14">
    <source>
        <dbReference type="Pfam" id="PF02055"/>
    </source>
</evidence>
<feature type="chain" id="PRO_5041318955" description="Glucosylceramidase" evidence="13">
    <location>
        <begin position="20"/>
        <end position="536"/>
    </location>
</feature>
<comment type="similarity">
    <text evidence="4 12">Belongs to the glycosyl hydrolase 30 family.</text>
</comment>
<evidence type="ECO:0000256" key="13">
    <source>
        <dbReference type="SAM" id="SignalP"/>
    </source>
</evidence>
<dbReference type="InterPro" id="IPR033452">
    <property type="entry name" value="GH30_C"/>
</dbReference>
<organism evidence="16 17">
    <name type="scientific">Mesorhabditis spiculigera</name>
    <dbReference type="NCBI Taxonomy" id="96644"/>
    <lineage>
        <taxon>Eukaryota</taxon>
        <taxon>Metazoa</taxon>
        <taxon>Ecdysozoa</taxon>
        <taxon>Nematoda</taxon>
        <taxon>Chromadorea</taxon>
        <taxon>Rhabditida</taxon>
        <taxon>Rhabditina</taxon>
        <taxon>Rhabditomorpha</taxon>
        <taxon>Rhabditoidea</taxon>
        <taxon>Rhabditidae</taxon>
        <taxon>Mesorhabditinae</taxon>
        <taxon>Mesorhabditis</taxon>
    </lineage>
</organism>
<dbReference type="EC" id="3.2.1.45" evidence="5 12"/>
<dbReference type="GO" id="GO:0042391">
    <property type="term" value="P:regulation of membrane potential"/>
    <property type="evidence" value="ECO:0007669"/>
    <property type="project" value="UniProtKB-ARBA"/>
</dbReference>
<dbReference type="GO" id="GO:0032006">
    <property type="term" value="P:regulation of TOR signaling"/>
    <property type="evidence" value="ECO:0007669"/>
    <property type="project" value="UniProtKB-ARBA"/>
</dbReference>
<evidence type="ECO:0000256" key="6">
    <source>
        <dbReference type="ARBA" id="ARBA00022729"/>
    </source>
</evidence>
<accession>A0AA36DAT5</accession>
<evidence type="ECO:0000256" key="8">
    <source>
        <dbReference type="ARBA" id="ARBA00022919"/>
    </source>
</evidence>
<evidence type="ECO:0000256" key="1">
    <source>
        <dbReference type="ARBA" id="ARBA00001013"/>
    </source>
</evidence>
<dbReference type="GO" id="GO:0006066">
    <property type="term" value="P:alcohol metabolic process"/>
    <property type="evidence" value="ECO:0007669"/>
    <property type="project" value="UniProtKB-ARBA"/>
</dbReference>
<protein>
    <recommendedName>
        <fullName evidence="5 12">Glucosylceramidase</fullName>
        <ecNumber evidence="5 12">3.2.1.45</ecNumber>
    </recommendedName>
</protein>
<evidence type="ECO:0000256" key="7">
    <source>
        <dbReference type="ARBA" id="ARBA00022801"/>
    </source>
</evidence>
<evidence type="ECO:0000313" key="16">
    <source>
        <dbReference type="EMBL" id="CAJ0584333.1"/>
    </source>
</evidence>
<keyword evidence="12" id="KW-0326">Glycosidase</keyword>
<dbReference type="EMBL" id="CATQJA010002691">
    <property type="protein sequence ID" value="CAJ0584333.1"/>
    <property type="molecule type" value="Genomic_DNA"/>
</dbReference>
<evidence type="ECO:0000259" key="15">
    <source>
        <dbReference type="Pfam" id="PF17189"/>
    </source>
</evidence>
<comment type="pathway">
    <text evidence="3">Sphingolipid metabolism.</text>
</comment>
<comment type="catalytic activity">
    <reaction evidence="11">
        <text>an N-acyl-1-beta-D-glucosyl-15-methylhexadecasphing-4-enine + H2O = an N-acyl-15-methylhexadecasphing-4-enine + D-glucose</text>
        <dbReference type="Rhea" id="RHEA:34755"/>
        <dbReference type="ChEBI" id="CHEBI:4167"/>
        <dbReference type="ChEBI" id="CHEBI:15377"/>
        <dbReference type="ChEBI" id="CHEBI:70815"/>
        <dbReference type="ChEBI" id="CHEBI:70846"/>
    </reaction>
    <physiologicalReaction direction="left-to-right" evidence="11">
        <dbReference type="Rhea" id="RHEA:34756"/>
    </physiologicalReaction>
</comment>
<comment type="pathway">
    <text evidence="2">Lipid metabolism; sphingolipid metabolism.</text>
</comment>
<dbReference type="Gene3D" id="3.20.20.80">
    <property type="entry name" value="Glycosidases"/>
    <property type="match status" value="1"/>
</dbReference>
<dbReference type="Pfam" id="PF17189">
    <property type="entry name" value="Glyco_hydro_30C"/>
    <property type="match status" value="1"/>
</dbReference>
<proteinExistence type="inferred from homology"/>
<comment type="caution">
    <text evidence="16">The sequence shown here is derived from an EMBL/GenBank/DDBJ whole genome shotgun (WGS) entry which is preliminary data.</text>
</comment>
<dbReference type="InterPro" id="IPR017853">
    <property type="entry name" value="GH"/>
</dbReference>
<dbReference type="Pfam" id="PF02055">
    <property type="entry name" value="Glyco_hydro_30"/>
    <property type="match status" value="1"/>
</dbReference>
<evidence type="ECO:0000256" key="3">
    <source>
        <dbReference type="ARBA" id="ARBA00004991"/>
    </source>
</evidence>
<evidence type="ECO:0000313" key="17">
    <source>
        <dbReference type="Proteomes" id="UP001177023"/>
    </source>
</evidence>
<dbReference type="GO" id="GO:0005764">
    <property type="term" value="C:lysosome"/>
    <property type="evidence" value="ECO:0007669"/>
    <property type="project" value="UniProtKB-ARBA"/>
</dbReference>
<evidence type="ECO:0000256" key="4">
    <source>
        <dbReference type="ARBA" id="ARBA00005382"/>
    </source>
</evidence>
<evidence type="ECO:0000256" key="12">
    <source>
        <dbReference type="RuleBase" id="RU361188"/>
    </source>
</evidence>
<dbReference type="InterPro" id="IPR033453">
    <property type="entry name" value="Glyco_hydro_30_TIM-barrel"/>
</dbReference>
<reference evidence="16" key="1">
    <citation type="submission" date="2023-06" db="EMBL/GenBank/DDBJ databases">
        <authorList>
            <person name="Delattre M."/>
        </authorList>
    </citation>
    <scope>NUCLEOTIDE SEQUENCE</scope>
    <source>
        <strain evidence="16">AF72</strain>
    </source>
</reference>
<dbReference type="GO" id="GO:0005102">
    <property type="term" value="F:signaling receptor binding"/>
    <property type="evidence" value="ECO:0007669"/>
    <property type="project" value="UniProtKB-ARBA"/>
</dbReference>
<dbReference type="GO" id="GO:0006680">
    <property type="term" value="P:glucosylceramide catabolic process"/>
    <property type="evidence" value="ECO:0007669"/>
    <property type="project" value="TreeGrafter"/>
</dbReference>
<dbReference type="PANTHER" id="PTHR11069:SF23">
    <property type="entry name" value="LYSOSOMAL ACID GLUCOSYLCERAMIDASE"/>
    <property type="match status" value="1"/>
</dbReference>
<evidence type="ECO:0000256" key="11">
    <source>
        <dbReference type="ARBA" id="ARBA00051345"/>
    </source>
</evidence>
<dbReference type="GO" id="GO:0010605">
    <property type="term" value="P:negative regulation of macromolecule metabolic process"/>
    <property type="evidence" value="ECO:0007669"/>
    <property type="project" value="UniProtKB-ARBA"/>
</dbReference>
<dbReference type="PRINTS" id="PR00843">
    <property type="entry name" value="GLHYDRLASE30"/>
</dbReference>
<dbReference type="PANTHER" id="PTHR11069">
    <property type="entry name" value="GLUCOSYLCERAMIDASE"/>
    <property type="match status" value="1"/>
</dbReference>
<dbReference type="GO" id="GO:0006914">
    <property type="term" value="P:autophagy"/>
    <property type="evidence" value="ECO:0007669"/>
    <property type="project" value="UniProtKB-ARBA"/>
</dbReference>
<keyword evidence="6 13" id="KW-0732">Signal</keyword>
<evidence type="ECO:0000256" key="9">
    <source>
        <dbReference type="ARBA" id="ARBA00023098"/>
    </source>
</evidence>
<dbReference type="Proteomes" id="UP001177023">
    <property type="component" value="Unassembled WGS sequence"/>
</dbReference>
<dbReference type="SUPFAM" id="SSF51445">
    <property type="entry name" value="(Trans)glycosidases"/>
    <property type="match status" value="1"/>
</dbReference>
<feature type="domain" description="Glycosyl hydrolase family 30 beta sandwich" evidence="15">
    <location>
        <begin position="468"/>
        <end position="532"/>
    </location>
</feature>
<feature type="non-terminal residue" evidence="16">
    <location>
        <position position="536"/>
    </location>
</feature>
<feature type="domain" description="Glycosyl hydrolase family 30 TIM-barrel" evidence="14">
    <location>
        <begin position="105"/>
        <end position="463"/>
    </location>
</feature>
<keyword evidence="9 12" id="KW-0443">Lipid metabolism</keyword>
<dbReference type="GO" id="GO:0016241">
    <property type="term" value="P:regulation of macroautophagy"/>
    <property type="evidence" value="ECO:0007669"/>
    <property type="project" value="UniProtKB-ARBA"/>
</dbReference>
<sequence>MGLFRVLLLINFLFVLNDARRSCAKQYYHQKGDGDLLGDVAFGCICNATYCDDIEPLGALQAEYFAAYISSQSLNRMDRIDFYFTAFPNSSTIAKVDASKTYQTIHGFGGAITDAVGINLLSLSQPVRDTLMKQYYGPTGIDYRITRVPMASCDFSTREYSYSEVANDFELAHFNLTQEDYLYKIPFIKQAQDLVKQNGGDLKLFTTAWSAPGWMKKSGKMQGGGEMLGELSGPYYKTFANYYLRFFEAYHNLGIDFWGVTPINEPSAGLVPNYRWQAMFMSAEMERDYIRDTLGPVLRGSNLTKNIKIMAGDDQRTMFVSESVLQSWPDIILADAAAASFIDGFAVHWYDDWFILESELAKSVSKHPEKFVLATEACTGYMPNEQNVLPGNWGRAEQYALDIIEDLRSGLVGWVDWNIVLDQTGGPNWVNNTVDSPIIANATVDNFLKQPMFYALAHFSYFVKPGYQRVDLDLGTQEPGLDGVAFVSPDGKQRVLVLQNGTPLNITLSIQDTKRPTRFGNLLMPSHSIKTVVWNN</sequence>
<dbReference type="AlphaFoldDB" id="A0AA36DAT5"/>
<dbReference type="GO" id="GO:0008202">
    <property type="term" value="P:steroid metabolic process"/>
    <property type="evidence" value="ECO:0007669"/>
    <property type="project" value="UniProtKB-ARBA"/>
</dbReference>
<keyword evidence="8 12" id="KW-0746">Sphingolipid metabolism</keyword>
<evidence type="ECO:0000256" key="10">
    <source>
        <dbReference type="ARBA" id="ARBA00050474"/>
    </source>
</evidence>
<comment type="catalytic activity">
    <reaction evidence="1">
        <text>a beta-D-glucosyl-(1&lt;-&gt;1')-N-acylsphing-4-enine + H2O = an N-acylsphing-4-enine + D-glucose</text>
        <dbReference type="Rhea" id="RHEA:13269"/>
        <dbReference type="ChEBI" id="CHEBI:4167"/>
        <dbReference type="ChEBI" id="CHEBI:15377"/>
        <dbReference type="ChEBI" id="CHEBI:22801"/>
        <dbReference type="ChEBI" id="CHEBI:52639"/>
        <dbReference type="EC" id="3.2.1.45"/>
    </reaction>
    <physiologicalReaction direction="left-to-right" evidence="1">
        <dbReference type="Rhea" id="RHEA:13270"/>
    </physiologicalReaction>
</comment>
<gene>
    <name evidence="16" type="ORF">MSPICULIGERA_LOCUS22392</name>
</gene>
<dbReference type="GO" id="GO:0051246">
    <property type="term" value="P:regulation of protein metabolic process"/>
    <property type="evidence" value="ECO:0007669"/>
    <property type="project" value="UniProtKB-ARBA"/>
</dbReference>
<dbReference type="InterPro" id="IPR001139">
    <property type="entry name" value="Glyco_hydro_30"/>
</dbReference>
<dbReference type="GO" id="GO:0004348">
    <property type="term" value="F:glucosylceramidase activity"/>
    <property type="evidence" value="ECO:0007669"/>
    <property type="project" value="UniProtKB-EC"/>
</dbReference>
<evidence type="ECO:0000256" key="5">
    <source>
        <dbReference type="ARBA" id="ARBA00012658"/>
    </source>
</evidence>
<keyword evidence="17" id="KW-1185">Reference proteome</keyword>
<dbReference type="FunFam" id="3.20.20.80:FF:000030">
    <property type="entry name" value="Lysosomal acid glucosylceramidase"/>
    <property type="match status" value="1"/>
</dbReference>
<dbReference type="GO" id="GO:0030163">
    <property type="term" value="P:protein catabolic process"/>
    <property type="evidence" value="ECO:0007669"/>
    <property type="project" value="UniProtKB-ARBA"/>
</dbReference>
<comment type="catalytic activity">
    <reaction evidence="10">
        <text>a beta-D-glucosylceramide + H2O = an N-acyl-sphingoid base + D-glucose</text>
        <dbReference type="Rhea" id="RHEA:81447"/>
        <dbReference type="ChEBI" id="CHEBI:4167"/>
        <dbReference type="ChEBI" id="CHEBI:15377"/>
        <dbReference type="ChEBI" id="CHEBI:83264"/>
        <dbReference type="ChEBI" id="CHEBI:83273"/>
    </reaction>
    <physiologicalReaction direction="left-to-right" evidence="10">
        <dbReference type="Rhea" id="RHEA:81448"/>
    </physiologicalReaction>
</comment>
<dbReference type="GO" id="GO:0007040">
    <property type="term" value="P:lysosome organization"/>
    <property type="evidence" value="ECO:0007669"/>
    <property type="project" value="UniProtKB-ARBA"/>
</dbReference>
<name>A0AA36DAT5_9BILA</name>
<dbReference type="GO" id="GO:0016758">
    <property type="term" value="F:hexosyltransferase activity"/>
    <property type="evidence" value="ECO:0007669"/>
    <property type="project" value="UniProtKB-ARBA"/>
</dbReference>
<evidence type="ECO:0000256" key="2">
    <source>
        <dbReference type="ARBA" id="ARBA00004760"/>
    </source>
</evidence>
<keyword evidence="7 12" id="KW-0378">Hydrolase</keyword>
<dbReference type="GO" id="GO:0005774">
    <property type="term" value="C:vacuolar membrane"/>
    <property type="evidence" value="ECO:0007669"/>
    <property type="project" value="UniProtKB-ARBA"/>
</dbReference>
<feature type="signal peptide" evidence="13">
    <location>
        <begin position="1"/>
        <end position="19"/>
    </location>
</feature>